<accession>A0A9W9ZHY0</accession>
<reference evidence="2" key="1">
    <citation type="submission" date="2023-01" db="EMBL/GenBank/DDBJ databases">
        <title>Genome assembly of the deep-sea coral Lophelia pertusa.</title>
        <authorList>
            <person name="Herrera S."/>
            <person name="Cordes E."/>
        </authorList>
    </citation>
    <scope>NUCLEOTIDE SEQUENCE</scope>
    <source>
        <strain evidence="2">USNM1676648</strain>
        <tissue evidence="2">Polyp</tissue>
    </source>
</reference>
<protein>
    <submittedName>
        <fullName evidence="2">Uncharacterized protein</fullName>
    </submittedName>
</protein>
<feature type="region of interest" description="Disordered" evidence="1">
    <location>
        <begin position="86"/>
        <end position="110"/>
    </location>
</feature>
<evidence type="ECO:0000256" key="1">
    <source>
        <dbReference type="SAM" id="MobiDB-lite"/>
    </source>
</evidence>
<dbReference type="EMBL" id="MU825950">
    <property type="protein sequence ID" value="KAJ7381992.1"/>
    <property type="molecule type" value="Genomic_DNA"/>
</dbReference>
<dbReference type="AlphaFoldDB" id="A0A9W9ZHY0"/>
<organism evidence="2 3">
    <name type="scientific">Desmophyllum pertusum</name>
    <dbReference type="NCBI Taxonomy" id="174260"/>
    <lineage>
        <taxon>Eukaryota</taxon>
        <taxon>Metazoa</taxon>
        <taxon>Cnidaria</taxon>
        <taxon>Anthozoa</taxon>
        <taxon>Hexacorallia</taxon>
        <taxon>Scleractinia</taxon>
        <taxon>Caryophylliina</taxon>
        <taxon>Caryophylliidae</taxon>
        <taxon>Desmophyllum</taxon>
    </lineage>
</organism>
<evidence type="ECO:0000313" key="3">
    <source>
        <dbReference type="Proteomes" id="UP001163046"/>
    </source>
</evidence>
<dbReference type="Proteomes" id="UP001163046">
    <property type="component" value="Unassembled WGS sequence"/>
</dbReference>
<sequence length="110" mass="12400">MADICFITVVGQNVFSQPWNQTDGIFEEPQPGLLSKIFGDKKSGMFVYNRCGSLEEEFPLFPQVPLDPSQIAHEWTVIKKAYDKCPQCNKPQPTPQPEVETPTTDDNNPN</sequence>
<dbReference type="OrthoDB" id="5958973at2759"/>
<keyword evidence="3" id="KW-1185">Reference proteome</keyword>
<proteinExistence type="predicted"/>
<name>A0A9W9ZHY0_9CNID</name>
<gene>
    <name evidence="2" type="ORF">OS493_037817</name>
</gene>
<comment type="caution">
    <text evidence="2">The sequence shown here is derived from an EMBL/GenBank/DDBJ whole genome shotgun (WGS) entry which is preliminary data.</text>
</comment>
<evidence type="ECO:0000313" key="2">
    <source>
        <dbReference type="EMBL" id="KAJ7381992.1"/>
    </source>
</evidence>